<accession>A0ABN8ZNH7</accession>
<proteinExistence type="predicted"/>
<name>A0ABN8ZNH7_RANTA</name>
<feature type="compositionally biased region" description="Basic and acidic residues" evidence="1">
    <location>
        <begin position="7"/>
        <end position="17"/>
    </location>
</feature>
<gene>
    <name evidence="2" type="ORF">MRATA1EN1_LOCUS22301</name>
</gene>
<feature type="compositionally biased region" description="Basic and acidic residues" evidence="1">
    <location>
        <begin position="62"/>
        <end position="75"/>
    </location>
</feature>
<evidence type="ECO:0000256" key="1">
    <source>
        <dbReference type="SAM" id="MobiDB-lite"/>
    </source>
</evidence>
<reference evidence="2" key="1">
    <citation type="submission" date="2023-04" db="EMBL/GenBank/DDBJ databases">
        <authorList>
            <consortium name="ELIXIR-Norway"/>
        </authorList>
    </citation>
    <scope>NUCLEOTIDE SEQUENCE [LARGE SCALE GENOMIC DNA]</scope>
</reference>
<evidence type="ECO:0000313" key="3">
    <source>
        <dbReference type="Proteomes" id="UP001176941"/>
    </source>
</evidence>
<feature type="region of interest" description="Disordered" evidence="1">
    <location>
        <begin position="1"/>
        <end position="99"/>
    </location>
</feature>
<evidence type="ECO:0000313" key="2">
    <source>
        <dbReference type="EMBL" id="CAI9173339.1"/>
    </source>
</evidence>
<protein>
    <submittedName>
        <fullName evidence="2">Uncharacterized protein</fullName>
    </submittedName>
</protein>
<dbReference type="Proteomes" id="UP001176941">
    <property type="component" value="Chromosome 33"/>
</dbReference>
<dbReference type="EMBL" id="OX459969">
    <property type="protein sequence ID" value="CAI9173339.1"/>
    <property type="molecule type" value="Genomic_DNA"/>
</dbReference>
<sequence>MQRPRDKRVLDRQERPARLQRGLQCAEDLEMRPEGKRGSAWPRGLNPRPSGAFPACRIQHGGHMEPARGRAEVRIGGRRKWKMAPPPARVSVEPRTRRL</sequence>
<keyword evidence="3" id="KW-1185">Reference proteome</keyword>
<organism evidence="2 3">
    <name type="scientific">Rangifer tarandus platyrhynchus</name>
    <name type="common">Svalbard reindeer</name>
    <dbReference type="NCBI Taxonomy" id="3082113"/>
    <lineage>
        <taxon>Eukaryota</taxon>
        <taxon>Metazoa</taxon>
        <taxon>Chordata</taxon>
        <taxon>Craniata</taxon>
        <taxon>Vertebrata</taxon>
        <taxon>Euteleostomi</taxon>
        <taxon>Mammalia</taxon>
        <taxon>Eutheria</taxon>
        <taxon>Laurasiatheria</taxon>
        <taxon>Artiodactyla</taxon>
        <taxon>Ruminantia</taxon>
        <taxon>Pecora</taxon>
        <taxon>Cervidae</taxon>
        <taxon>Odocoileinae</taxon>
        <taxon>Rangifer</taxon>
    </lineage>
</organism>